<evidence type="ECO:0000313" key="1">
    <source>
        <dbReference type="EMBL" id="KAB2110375.1"/>
    </source>
</evidence>
<reference evidence="1 2" key="1">
    <citation type="journal article" date="2019" name="bioRxiv">
        <title>Genomics, evolutionary history and diagnostics of the Alternaria alternata species group including apple and Asian pear pathotypes.</title>
        <authorList>
            <person name="Armitage A.D."/>
            <person name="Cockerton H.M."/>
            <person name="Sreenivasaprasad S."/>
            <person name="Woodhall J.W."/>
            <person name="Lane C.R."/>
            <person name="Harrison R.J."/>
            <person name="Clarkson J.P."/>
        </authorList>
    </citation>
    <scope>NUCLEOTIDE SEQUENCE [LARGE SCALE GENOMIC DNA]</scope>
    <source>
        <strain evidence="1 2">FERA 650</strain>
    </source>
</reference>
<proteinExistence type="predicted"/>
<sequence length="184" mass="19905">MPNSPNTFTAGIGRIGTPLQYAATHDNISIVKKLIAAGANVDALAASIDGMTALLSAAINGNSEMLDLLIKAGANVEASLGNYDIAVYLLTTGADVKGRGNINYRRTIYRAWKNGCIELADMVQEWKIARYGPQDCKKITEVVESITSEELDFANGNAVREYASQMLDYDSEEEKDSVEFSAED</sequence>
<evidence type="ECO:0000313" key="2">
    <source>
        <dbReference type="Proteomes" id="UP000293547"/>
    </source>
</evidence>
<gene>
    <name evidence="1" type="ORF">AG0111_0g366</name>
</gene>
<keyword evidence="2" id="KW-1185">Reference proteome</keyword>
<dbReference type="Proteomes" id="UP000293547">
    <property type="component" value="Unassembled WGS sequence"/>
</dbReference>
<dbReference type="EMBL" id="PDWZ02000001">
    <property type="protein sequence ID" value="KAB2110375.1"/>
    <property type="molecule type" value="Genomic_DNA"/>
</dbReference>
<accession>A0ACB6G0X3</accession>
<name>A0ACB6G0X3_9PLEO</name>
<comment type="caution">
    <text evidence="1">The sequence shown here is derived from an EMBL/GenBank/DDBJ whole genome shotgun (WGS) entry which is preliminary data.</text>
</comment>
<protein>
    <submittedName>
        <fullName evidence="1">Uncharacterized protein</fullName>
    </submittedName>
</protein>
<organism evidence="1 2">
    <name type="scientific">Alternaria gaisen</name>
    <dbReference type="NCBI Taxonomy" id="167740"/>
    <lineage>
        <taxon>Eukaryota</taxon>
        <taxon>Fungi</taxon>
        <taxon>Dikarya</taxon>
        <taxon>Ascomycota</taxon>
        <taxon>Pezizomycotina</taxon>
        <taxon>Dothideomycetes</taxon>
        <taxon>Pleosporomycetidae</taxon>
        <taxon>Pleosporales</taxon>
        <taxon>Pleosporineae</taxon>
        <taxon>Pleosporaceae</taxon>
        <taxon>Alternaria</taxon>
        <taxon>Alternaria sect. Alternaria</taxon>
    </lineage>
</organism>